<keyword evidence="3" id="KW-0012">Acyltransferase</keyword>
<dbReference type="Proteomes" id="UP000219573">
    <property type="component" value="Unassembled WGS sequence"/>
</dbReference>
<dbReference type="InterPro" id="IPR016039">
    <property type="entry name" value="Thiolase-like"/>
</dbReference>
<keyword evidence="2 4" id="KW-0808">Transferase</keyword>
<dbReference type="SUPFAM" id="SSF53901">
    <property type="entry name" value="Thiolase-like"/>
    <property type="match status" value="2"/>
</dbReference>
<evidence type="ECO:0000256" key="1">
    <source>
        <dbReference type="ARBA" id="ARBA00008467"/>
    </source>
</evidence>
<dbReference type="InterPro" id="IPR014031">
    <property type="entry name" value="Ketoacyl_synth_C"/>
</dbReference>
<dbReference type="GO" id="GO:0004315">
    <property type="term" value="F:3-oxoacyl-[acyl-carrier-protein] synthase activity"/>
    <property type="evidence" value="ECO:0007669"/>
    <property type="project" value="TreeGrafter"/>
</dbReference>
<evidence type="ECO:0000313" key="6">
    <source>
        <dbReference type="EMBL" id="SNY42442.1"/>
    </source>
</evidence>
<dbReference type="Pfam" id="PF00109">
    <property type="entry name" value="ketoacyl-synt"/>
    <property type="match status" value="1"/>
</dbReference>
<dbReference type="AlphaFoldDB" id="A0A285I369"/>
<dbReference type="GO" id="GO:0006633">
    <property type="term" value="P:fatty acid biosynthetic process"/>
    <property type="evidence" value="ECO:0007669"/>
    <property type="project" value="TreeGrafter"/>
</dbReference>
<dbReference type="InterPro" id="IPR000794">
    <property type="entry name" value="Beta-ketoacyl_synthase"/>
</dbReference>
<dbReference type="RefSeq" id="WP_097019111.1">
    <property type="nucleotide sequence ID" value="NZ_OBDZ01000030.1"/>
</dbReference>
<dbReference type="OrthoDB" id="2203190at2"/>
<name>A0A285I369_9FIRM</name>
<protein>
    <submittedName>
        <fullName evidence="6">3-oxoacyl-[acyl-carrier-protein] synthase II</fullName>
    </submittedName>
</protein>
<sequence>MNKRRVVITGVGTVNPCGIGKKEFWNSIDQNISGIEKITRFDTTNTPIKIAGQINDLDISKYVVKRTMVKTDTFTHYALAATKMALADAAIDISQENSNRCGVFIGNNSGGWEICERGFKELYNDGPEYVNPWQATAWFPTAAQGYISIEHGIKGFSKTFIADRVSGASALYFGLQSIINGKNDLALIGGTEAPLSPFGTICYHESGELSISTDITRASLPFDENSTGIVLGEGSTILVLEEYEKALQRKATIYGELTGWAMTVGNAKDSSSLEKCMNKALVKSGKTSKEIGLIVPEGNGNVVSDKRELTAIKKIFGDQIEIITPKKLTGHLYGASTPTDILTALLVMQEEKIPNSIYKNLEYKEDFPRQREINSILVNASSRKGVNLSFVLENIN</sequence>
<evidence type="ECO:0000313" key="7">
    <source>
        <dbReference type="Proteomes" id="UP000219573"/>
    </source>
</evidence>
<evidence type="ECO:0000259" key="5">
    <source>
        <dbReference type="PROSITE" id="PS52004"/>
    </source>
</evidence>
<reference evidence="7" key="1">
    <citation type="submission" date="2017-09" db="EMBL/GenBank/DDBJ databases">
        <authorList>
            <person name="Varghese N."/>
            <person name="Submissions S."/>
        </authorList>
    </citation>
    <scope>NUCLEOTIDE SEQUENCE [LARGE SCALE GENOMIC DNA]</scope>
    <source>
        <strain evidence="7">MSL47</strain>
    </source>
</reference>
<accession>A0A285I369</accession>
<feature type="domain" description="Ketosynthase family 3 (KS3)" evidence="5">
    <location>
        <begin position="3"/>
        <end position="394"/>
    </location>
</feature>
<dbReference type="Pfam" id="PF02801">
    <property type="entry name" value="Ketoacyl-synt_C"/>
    <property type="match status" value="1"/>
</dbReference>
<dbReference type="InterPro" id="IPR014030">
    <property type="entry name" value="Ketoacyl_synth_N"/>
</dbReference>
<gene>
    <name evidence="6" type="ORF">SAMN06265827_13015</name>
</gene>
<keyword evidence="7" id="KW-1185">Reference proteome</keyword>
<dbReference type="SMART" id="SM00825">
    <property type="entry name" value="PKS_KS"/>
    <property type="match status" value="1"/>
</dbReference>
<evidence type="ECO:0000256" key="3">
    <source>
        <dbReference type="ARBA" id="ARBA00023315"/>
    </source>
</evidence>
<dbReference type="Gene3D" id="3.40.47.10">
    <property type="match status" value="2"/>
</dbReference>
<dbReference type="InterPro" id="IPR020841">
    <property type="entry name" value="PKS_Beta-ketoAc_synthase_dom"/>
</dbReference>
<evidence type="ECO:0000256" key="2">
    <source>
        <dbReference type="ARBA" id="ARBA00022679"/>
    </source>
</evidence>
<dbReference type="PANTHER" id="PTHR11712">
    <property type="entry name" value="POLYKETIDE SYNTHASE-RELATED"/>
    <property type="match status" value="1"/>
</dbReference>
<comment type="similarity">
    <text evidence="1 4">Belongs to the thiolase-like superfamily. Beta-ketoacyl-ACP synthases family.</text>
</comment>
<dbReference type="PROSITE" id="PS52004">
    <property type="entry name" value="KS3_2"/>
    <property type="match status" value="1"/>
</dbReference>
<proteinExistence type="inferred from homology"/>
<evidence type="ECO:0000256" key="4">
    <source>
        <dbReference type="RuleBase" id="RU003694"/>
    </source>
</evidence>
<dbReference type="PANTHER" id="PTHR11712:SF322">
    <property type="entry name" value="POLYKETIDE BETA-KETOACYL SYNTHASE 2-RELATED"/>
    <property type="match status" value="1"/>
</dbReference>
<dbReference type="EMBL" id="OBDZ01000030">
    <property type="protein sequence ID" value="SNY42442.1"/>
    <property type="molecule type" value="Genomic_DNA"/>
</dbReference>
<organism evidence="6 7">
    <name type="scientific">Orenia metallireducens</name>
    <dbReference type="NCBI Taxonomy" id="1413210"/>
    <lineage>
        <taxon>Bacteria</taxon>
        <taxon>Bacillati</taxon>
        <taxon>Bacillota</taxon>
        <taxon>Clostridia</taxon>
        <taxon>Halanaerobiales</taxon>
        <taxon>Halobacteroidaceae</taxon>
        <taxon>Orenia</taxon>
    </lineage>
</organism>